<dbReference type="Gramene" id="PUZ37634">
    <property type="protein sequence ID" value="PUZ37634"/>
    <property type="gene ID" value="GQ55_9G135400"/>
</dbReference>
<keyword evidence="2" id="KW-0805">Transcription regulation</keyword>
<feature type="region of interest" description="Disordered" evidence="4">
    <location>
        <begin position="1"/>
        <end position="35"/>
    </location>
</feature>
<feature type="region of interest" description="Disordered" evidence="4">
    <location>
        <begin position="148"/>
        <end position="191"/>
    </location>
</feature>
<feature type="domain" description="BHLH" evidence="5">
    <location>
        <begin position="188"/>
        <end position="237"/>
    </location>
</feature>
<reference evidence="6 7" key="1">
    <citation type="submission" date="2018-04" db="EMBL/GenBank/DDBJ databases">
        <title>WGS assembly of Panicum hallii var. hallii HAL2.</title>
        <authorList>
            <person name="Lovell J."/>
            <person name="Jenkins J."/>
            <person name="Lowry D."/>
            <person name="Mamidi S."/>
            <person name="Sreedasyam A."/>
            <person name="Weng X."/>
            <person name="Barry K."/>
            <person name="Bonette J."/>
            <person name="Campitelli B."/>
            <person name="Daum C."/>
            <person name="Gordon S."/>
            <person name="Gould B."/>
            <person name="Lipzen A."/>
            <person name="MacQueen A."/>
            <person name="Palacio-Mejia J."/>
            <person name="Plott C."/>
            <person name="Shakirov E."/>
            <person name="Shu S."/>
            <person name="Yoshinaga Y."/>
            <person name="Zane M."/>
            <person name="Rokhsar D."/>
            <person name="Grimwood J."/>
            <person name="Schmutz J."/>
            <person name="Juenger T."/>
        </authorList>
    </citation>
    <scope>NUCLEOTIDE SEQUENCE [LARGE SCALE GENOMIC DNA]</scope>
    <source>
        <strain evidence="7">cv. HAL2</strain>
    </source>
</reference>
<feature type="compositionally biased region" description="Polar residues" evidence="4">
    <location>
        <begin position="1"/>
        <end position="17"/>
    </location>
</feature>
<organism evidence="6 7">
    <name type="scientific">Panicum hallii var. hallii</name>
    <dbReference type="NCBI Taxonomy" id="1504633"/>
    <lineage>
        <taxon>Eukaryota</taxon>
        <taxon>Viridiplantae</taxon>
        <taxon>Streptophyta</taxon>
        <taxon>Embryophyta</taxon>
        <taxon>Tracheophyta</taxon>
        <taxon>Spermatophyta</taxon>
        <taxon>Magnoliopsida</taxon>
        <taxon>Liliopsida</taxon>
        <taxon>Poales</taxon>
        <taxon>Poaceae</taxon>
        <taxon>PACMAD clade</taxon>
        <taxon>Panicoideae</taxon>
        <taxon>Panicodae</taxon>
        <taxon>Paniceae</taxon>
        <taxon>Panicinae</taxon>
        <taxon>Panicum</taxon>
        <taxon>Panicum sect. Panicum</taxon>
    </lineage>
</organism>
<proteinExistence type="inferred from homology"/>
<dbReference type="AlphaFoldDB" id="A0A2T7C2R3"/>
<evidence type="ECO:0000256" key="1">
    <source>
        <dbReference type="ARBA" id="ARBA00005510"/>
    </source>
</evidence>
<keyword evidence="3" id="KW-0804">Transcription</keyword>
<protein>
    <recommendedName>
        <fullName evidence="5">BHLH domain-containing protein</fullName>
    </recommendedName>
</protein>
<evidence type="ECO:0000313" key="6">
    <source>
        <dbReference type="EMBL" id="PUZ37634.1"/>
    </source>
</evidence>
<feature type="region of interest" description="Disordered" evidence="4">
    <location>
        <begin position="52"/>
        <end position="95"/>
    </location>
</feature>
<sequence>MEDSTQFMQWALSTLQHEQPPPGTPAPAAGAYDDGCGTTVSSIPVLGYSASVDSMVPGEPPAREGQRATNSWSSVDTESGSGGGSASATAWSPPQHSSVRCAVATAPGSCSSGTNQPVSWDFNSASAQLIKEARPNSAAAAAAAALQAESGGGGGGCGGGAVPQMTRNGSPPTRRASAKISASSSSAPYSQDHIIAERKRREKINQRFIELSTVIPGLKKMDKATILSDATRYVRELQEKLRALQQDGGGGGGGGGRGMESAVLASKKPRIAAPDDDEDGGAHPYASGGPAATTGNNNALPEIEVRISEGDAVMVRIHCRDAKGVVVRLLAEVEGLHLRITHTNVVQFSASVLIVNVMAKVEQGFSSTADDIVGRLNAALHALRLACQ</sequence>
<feature type="compositionally biased region" description="Gly residues" evidence="4">
    <location>
        <begin position="150"/>
        <end position="161"/>
    </location>
</feature>
<name>A0A2T7C2R3_9POAL</name>
<feature type="compositionally biased region" description="Low complexity" evidence="4">
    <location>
        <begin position="178"/>
        <end position="190"/>
    </location>
</feature>
<keyword evidence="7" id="KW-1185">Reference proteome</keyword>
<evidence type="ECO:0000256" key="4">
    <source>
        <dbReference type="SAM" id="MobiDB-lite"/>
    </source>
</evidence>
<dbReference type="Gene3D" id="4.10.280.10">
    <property type="entry name" value="Helix-loop-helix DNA-binding domain"/>
    <property type="match status" value="1"/>
</dbReference>
<dbReference type="Pfam" id="PF00010">
    <property type="entry name" value="HLH"/>
    <property type="match status" value="1"/>
</dbReference>
<evidence type="ECO:0000259" key="5">
    <source>
        <dbReference type="PROSITE" id="PS50888"/>
    </source>
</evidence>
<dbReference type="PROSITE" id="PS50888">
    <property type="entry name" value="BHLH"/>
    <property type="match status" value="1"/>
</dbReference>
<accession>A0A2T7C2R3</accession>
<dbReference type="EMBL" id="CM009757">
    <property type="protein sequence ID" value="PUZ37634.1"/>
    <property type="molecule type" value="Genomic_DNA"/>
</dbReference>
<evidence type="ECO:0000256" key="2">
    <source>
        <dbReference type="ARBA" id="ARBA00023015"/>
    </source>
</evidence>
<dbReference type="GO" id="GO:0005634">
    <property type="term" value="C:nucleus"/>
    <property type="evidence" value="ECO:0007669"/>
    <property type="project" value="UniProtKB-SubCell"/>
</dbReference>
<feature type="region of interest" description="Disordered" evidence="4">
    <location>
        <begin position="271"/>
        <end position="297"/>
    </location>
</feature>
<comment type="similarity">
    <text evidence="1">Belongs to the bHLH protein family.</text>
</comment>
<dbReference type="Proteomes" id="UP000244336">
    <property type="component" value="Chromosome 9"/>
</dbReference>
<evidence type="ECO:0000256" key="3">
    <source>
        <dbReference type="ARBA" id="ARBA00023163"/>
    </source>
</evidence>
<evidence type="ECO:0000313" key="7">
    <source>
        <dbReference type="Proteomes" id="UP000244336"/>
    </source>
</evidence>
<dbReference type="InterPro" id="IPR011598">
    <property type="entry name" value="bHLH_dom"/>
</dbReference>
<dbReference type="PANTHER" id="PTHR45959">
    <property type="entry name" value="BHLH TRANSCRIPTION FACTOR"/>
    <property type="match status" value="1"/>
</dbReference>
<dbReference type="GO" id="GO:0046983">
    <property type="term" value="F:protein dimerization activity"/>
    <property type="evidence" value="ECO:0007669"/>
    <property type="project" value="InterPro"/>
</dbReference>
<dbReference type="STRING" id="1504633.A0A2T7C2R3"/>
<feature type="compositionally biased region" description="Polar residues" evidence="4">
    <location>
        <begin position="67"/>
        <end position="78"/>
    </location>
</feature>
<gene>
    <name evidence="6" type="ORF">GQ55_9G135400</name>
</gene>
<dbReference type="SMART" id="SM00353">
    <property type="entry name" value="HLH"/>
    <property type="match status" value="1"/>
</dbReference>
<dbReference type="SUPFAM" id="SSF47459">
    <property type="entry name" value="HLH, helix-loop-helix DNA-binding domain"/>
    <property type="match status" value="1"/>
</dbReference>
<dbReference type="OrthoDB" id="690068at2759"/>
<dbReference type="InterPro" id="IPR036638">
    <property type="entry name" value="HLH_DNA-bd_sf"/>
</dbReference>
<dbReference type="InterPro" id="IPR052610">
    <property type="entry name" value="bHLH_transcription_regulator"/>
</dbReference>
<dbReference type="PANTHER" id="PTHR45959:SF2">
    <property type="entry name" value="BHLH TRANSCRIPTION FACTOR"/>
    <property type="match status" value="1"/>
</dbReference>